<dbReference type="PANTHER" id="PTHR43847">
    <property type="entry name" value="BLL3993 PROTEIN"/>
    <property type="match status" value="1"/>
</dbReference>
<feature type="transmembrane region" description="Helical" evidence="5">
    <location>
        <begin position="126"/>
        <end position="146"/>
    </location>
</feature>
<keyword evidence="6" id="KW-0489">Methyltransferase</keyword>
<dbReference type="GO" id="GO:0032259">
    <property type="term" value="P:methylation"/>
    <property type="evidence" value="ECO:0007669"/>
    <property type="project" value="UniProtKB-KW"/>
</dbReference>
<name>A0A840MXN1_9BRAD</name>
<evidence type="ECO:0000256" key="1">
    <source>
        <dbReference type="ARBA" id="ARBA00004127"/>
    </source>
</evidence>
<keyword evidence="4 5" id="KW-0472">Membrane</keyword>
<proteinExistence type="predicted"/>
<dbReference type="RefSeq" id="WP_347339959.1">
    <property type="nucleotide sequence ID" value="NZ_JACHIJ010000003.1"/>
</dbReference>
<protein>
    <submittedName>
        <fullName evidence="6">Protein-S-isoprenylcysteine O-methyltransferase Ste14</fullName>
    </submittedName>
</protein>
<dbReference type="GO" id="GO:0008168">
    <property type="term" value="F:methyltransferase activity"/>
    <property type="evidence" value="ECO:0007669"/>
    <property type="project" value="UniProtKB-KW"/>
</dbReference>
<dbReference type="Proteomes" id="UP000521227">
    <property type="component" value="Unassembled WGS sequence"/>
</dbReference>
<dbReference type="Gene3D" id="1.20.120.1630">
    <property type="match status" value="1"/>
</dbReference>
<accession>A0A840MXN1</accession>
<evidence type="ECO:0000256" key="5">
    <source>
        <dbReference type="SAM" id="Phobius"/>
    </source>
</evidence>
<dbReference type="EMBL" id="JACHIJ010000003">
    <property type="protein sequence ID" value="MBB5052643.1"/>
    <property type="molecule type" value="Genomic_DNA"/>
</dbReference>
<evidence type="ECO:0000256" key="3">
    <source>
        <dbReference type="ARBA" id="ARBA00022989"/>
    </source>
</evidence>
<comment type="caution">
    <text evidence="6">The sequence shown here is derived from an EMBL/GenBank/DDBJ whole genome shotgun (WGS) entry which is preliminary data.</text>
</comment>
<evidence type="ECO:0000313" key="7">
    <source>
        <dbReference type="Proteomes" id="UP000521227"/>
    </source>
</evidence>
<dbReference type="InterPro" id="IPR007318">
    <property type="entry name" value="Phopholipid_MeTrfase"/>
</dbReference>
<dbReference type="InterPro" id="IPR052527">
    <property type="entry name" value="Metal_cation-efflux_comp"/>
</dbReference>
<dbReference type="PANTHER" id="PTHR43847:SF1">
    <property type="entry name" value="BLL3993 PROTEIN"/>
    <property type="match status" value="1"/>
</dbReference>
<dbReference type="AlphaFoldDB" id="A0A840MXN1"/>
<keyword evidence="6" id="KW-0808">Transferase</keyword>
<keyword evidence="3 5" id="KW-1133">Transmembrane helix</keyword>
<evidence type="ECO:0000313" key="6">
    <source>
        <dbReference type="EMBL" id="MBB5052643.1"/>
    </source>
</evidence>
<feature type="transmembrane region" description="Helical" evidence="5">
    <location>
        <begin position="96"/>
        <end position="114"/>
    </location>
</feature>
<comment type="subcellular location">
    <subcellularLocation>
        <location evidence="1">Endomembrane system</location>
        <topology evidence="1">Multi-pass membrane protein</topology>
    </subcellularLocation>
</comment>
<reference evidence="6 7" key="1">
    <citation type="submission" date="2020-08" db="EMBL/GenBank/DDBJ databases">
        <title>Genomic Encyclopedia of Type Strains, Phase IV (KMG-IV): sequencing the most valuable type-strain genomes for metagenomic binning, comparative biology and taxonomic classification.</title>
        <authorList>
            <person name="Goeker M."/>
        </authorList>
    </citation>
    <scope>NUCLEOTIDE SEQUENCE [LARGE SCALE GENOMIC DNA]</scope>
    <source>
        <strain evidence="6 7">DSM 17498</strain>
    </source>
</reference>
<feature type="transmembrane region" description="Helical" evidence="5">
    <location>
        <begin position="24"/>
        <end position="46"/>
    </location>
</feature>
<evidence type="ECO:0000256" key="2">
    <source>
        <dbReference type="ARBA" id="ARBA00022692"/>
    </source>
</evidence>
<organism evidence="6 7">
    <name type="scientific">Afipia massiliensis</name>
    <dbReference type="NCBI Taxonomy" id="211460"/>
    <lineage>
        <taxon>Bacteria</taxon>
        <taxon>Pseudomonadati</taxon>
        <taxon>Pseudomonadota</taxon>
        <taxon>Alphaproteobacteria</taxon>
        <taxon>Hyphomicrobiales</taxon>
        <taxon>Nitrobacteraceae</taxon>
        <taxon>Afipia</taxon>
    </lineage>
</organism>
<feature type="transmembrane region" description="Helical" evidence="5">
    <location>
        <begin position="52"/>
        <end position="71"/>
    </location>
</feature>
<gene>
    <name evidence="6" type="ORF">HNQ36_002617</name>
</gene>
<evidence type="ECO:0000256" key="4">
    <source>
        <dbReference type="ARBA" id="ARBA00023136"/>
    </source>
</evidence>
<dbReference type="GO" id="GO:0012505">
    <property type="term" value="C:endomembrane system"/>
    <property type="evidence" value="ECO:0007669"/>
    <property type="project" value="UniProtKB-SubCell"/>
</dbReference>
<dbReference type="Pfam" id="PF04191">
    <property type="entry name" value="PEMT"/>
    <property type="match status" value="1"/>
</dbReference>
<keyword evidence="2 5" id="KW-0812">Transmembrane</keyword>
<sequence length="242" mass="26716">MSLVELLHVLENGWSDSMSLNVRLALAGLLRSLVVIAALLFIPAWSLTYWQGWIYVAIMGAASAAIILYLAKHDDALIGRRLKAGPIAEKEKSQKIILAFTSVAGIILILVPGFDYRWQWSHVPVALVSTGFAGVALGFVIMFLVFRENSFSSAIVEVAKDQTVVSTGPYALVRHPMYVGVILLFLATPLALGSWWAFLPAIILSAMIAVRLIDEERFLGRNLPGYDAYRADVRYRLVPGLW</sequence>